<accession>A0A7Y0ECY4</accession>
<evidence type="ECO:0000313" key="1">
    <source>
        <dbReference type="EMBL" id="NMM61163.1"/>
    </source>
</evidence>
<organism evidence="1 2">
    <name type="scientific">Clostridium muellerianum</name>
    <dbReference type="NCBI Taxonomy" id="2716538"/>
    <lineage>
        <taxon>Bacteria</taxon>
        <taxon>Bacillati</taxon>
        <taxon>Bacillota</taxon>
        <taxon>Clostridia</taxon>
        <taxon>Eubacteriales</taxon>
        <taxon>Clostridiaceae</taxon>
        <taxon>Clostridium</taxon>
    </lineage>
</organism>
<reference evidence="1 2" key="2">
    <citation type="submission" date="2020-06" db="EMBL/GenBank/DDBJ databases">
        <title>Complete Genome Sequence of Clostridium muelleri sp. nov. P21T, an Acid-Alcohol Producing Acetogen Isolated from Old Hay.</title>
        <authorList>
            <person name="Duncan K.E."/>
            <person name="Tanner R.S."/>
        </authorList>
    </citation>
    <scope>NUCLEOTIDE SEQUENCE [LARGE SCALE GENOMIC DNA]</scope>
    <source>
        <strain evidence="1 2">P21</strain>
    </source>
</reference>
<dbReference type="EMBL" id="JABBNI010000001">
    <property type="protein sequence ID" value="NMM61163.1"/>
    <property type="molecule type" value="Genomic_DNA"/>
</dbReference>
<evidence type="ECO:0000313" key="2">
    <source>
        <dbReference type="Proteomes" id="UP000537131"/>
    </source>
</evidence>
<dbReference type="AlphaFoldDB" id="A0A7Y0ECY4"/>
<dbReference type="RefSeq" id="WP_169295777.1">
    <property type="nucleotide sequence ID" value="NZ_JABBNI010000001.1"/>
</dbReference>
<sequence length="68" mass="8137">MRDPNRIKPFLNKLEELWATKYPDLRFGQLISLITSEIKIPNLLLVEDDDWEKVIEKIIDKANEKENR</sequence>
<reference evidence="1 2" key="1">
    <citation type="submission" date="2020-04" db="EMBL/GenBank/DDBJ databases">
        <authorList>
            <person name="Doyle D.A."/>
        </authorList>
    </citation>
    <scope>NUCLEOTIDE SEQUENCE [LARGE SCALE GENOMIC DNA]</scope>
    <source>
        <strain evidence="1 2">P21</strain>
    </source>
</reference>
<comment type="caution">
    <text evidence="1">The sequence shown here is derived from an EMBL/GenBank/DDBJ whole genome shotgun (WGS) entry which is preliminary data.</text>
</comment>
<proteinExistence type="predicted"/>
<protein>
    <submittedName>
        <fullName evidence="1">Uncharacterized protein</fullName>
    </submittedName>
</protein>
<keyword evidence="2" id="KW-1185">Reference proteome</keyword>
<name>A0A7Y0ECY4_9CLOT</name>
<gene>
    <name evidence="1" type="ORF">HBE96_00280</name>
</gene>
<dbReference type="Proteomes" id="UP000537131">
    <property type="component" value="Unassembled WGS sequence"/>
</dbReference>